<evidence type="ECO:0000256" key="3">
    <source>
        <dbReference type="ARBA" id="ARBA00022741"/>
    </source>
</evidence>
<gene>
    <name evidence="8" type="primary">Aste57867_11784</name>
    <name evidence="7" type="ORF">As57867_011739</name>
    <name evidence="8" type="ORF">ASTE57867_11784</name>
</gene>
<dbReference type="OrthoDB" id="60484at2759"/>
<evidence type="ECO:0000259" key="6">
    <source>
        <dbReference type="PROSITE" id="PS50011"/>
    </source>
</evidence>
<keyword evidence="4" id="KW-0418">Kinase</keyword>
<dbReference type="EMBL" id="CAADRA010005333">
    <property type="protein sequence ID" value="VFT88640.1"/>
    <property type="molecule type" value="Genomic_DNA"/>
</dbReference>
<dbReference type="EMBL" id="VJMH01005312">
    <property type="protein sequence ID" value="KAF0697541.1"/>
    <property type="molecule type" value="Genomic_DNA"/>
</dbReference>
<dbReference type="GO" id="GO:0005634">
    <property type="term" value="C:nucleus"/>
    <property type="evidence" value="ECO:0007669"/>
    <property type="project" value="TreeGrafter"/>
</dbReference>
<dbReference type="InterPro" id="IPR000719">
    <property type="entry name" value="Prot_kinase_dom"/>
</dbReference>
<protein>
    <submittedName>
        <fullName evidence="8">Aste57867_11784 protein</fullName>
    </submittedName>
</protein>
<dbReference type="Proteomes" id="UP000332933">
    <property type="component" value="Unassembled WGS sequence"/>
</dbReference>
<evidence type="ECO:0000313" key="8">
    <source>
        <dbReference type="EMBL" id="VFT88640.1"/>
    </source>
</evidence>
<dbReference type="PANTHER" id="PTHR24345:SF91">
    <property type="entry name" value="SERINE_THREONINE-PROTEIN KINASE PLK4"/>
    <property type="match status" value="1"/>
</dbReference>
<evidence type="ECO:0000256" key="2">
    <source>
        <dbReference type="ARBA" id="ARBA00022679"/>
    </source>
</evidence>
<keyword evidence="2" id="KW-0808">Transferase</keyword>
<evidence type="ECO:0000313" key="7">
    <source>
        <dbReference type="EMBL" id="KAF0697541.1"/>
    </source>
</evidence>
<evidence type="ECO:0000256" key="5">
    <source>
        <dbReference type="ARBA" id="ARBA00022840"/>
    </source>
</evidence>
<evidence type="ECO:0000313" key="9">
    <source>
        <dbReference type="Proteomes" id="UP000332933"/>
    </source>
</evidence>
<keyword evidence="1" id="KW-0723">Serine/threonine-protein kinase</keyword>
<dbReference type="PROSITE" id="PS50011">
    <property type="entry name" value="PROTEIN_KINASE_DOM"/>
    <property type="match status" value="1"/>
</dbReference>
<keyword evidence="5" id="KW-0067">ATP-binding</keyword>
<reference evidence="8 9" key="1">
    <citation type="submission" date="2019-03" db="EMBL/GenBank/DDBJ databases">
        <authorList>
            <person name="Gaulin E."/>
            <person name="Dumas B."/>
        </authorList>
    </citation>
    <scope>NUCLEOTIDE SEQUENCE [LARGE SCALE GENOMIC DNA]</scope>
    <source>
        <strain evidence="8">CBS 568.67</strain>
    </source>
</reference>
<dbReference type="InterPro" id="IPR011009">
    <property type="entry name" value="Kinase-like_dom_sf"/>
</dbReference>
<keyword evidence="3" id="KW-0547">Nucleotide-binding</keyword>
<evidence type="ECO:0000256" key="1">
    <source>
        <dbReference type="ARBA" id="ARBA00022527"/>
    </source>
</evidence>
<dbReference type="SUPFAM" id="SSF56112">
    <property type="entry name" value="Protein kinase-like (PK-like)"/>
    <property type="match status" value="1"/>
</dbReference>
<dbReference type="PANTHER" id="PTHR24345">
    <property type="entry name" value="SERINE/THREONINE-PROTEIN KINASE PLK"/>
    <property type="match status" value="1"/>
</dbReference>
<keyword evidence="9" id="KW-1185">Reference proteome</keyword>
<reference evidence="7" key="2">
    <citation type="submission" date="2019-06" db="EMBL/GenBank/DDBJ databases">
        <title>Genomics analysis of Aphanomyces spp. identifies a new class of oomycete effector associated with host adaptation.</title>
        <authorList>
            <person name="Gaulin E."/>
        </authorList>
    </citation>
    <scope>NUCLEOTIDE SEQUENCE</scope>
    <source>
        <strain evidence="7">CBS 578.67</strain>
    </source>
</reference>
<proteinExistence type="predicted"/>
<dbReference type="Gene3D" id="1.10.510.10">
    <property type="entry name" value="Transferase(Phosphotransferase) domain 1"/>
    <property type="match status" value="1"/>
</dbReference>
<feature type="domain" description="Protein kinase" evidence="6">
    <location>
        <begin position="4"/>
        <end position="272"/>
    </location>
</feature>
<sequence>MQRYSVQHVLAEALYGQVLLCTDSISGDVVAIKRMNLAAAAAKVSTTGRHIAEDIAVERRVNRALSANGGHAHVLTMRADFVEDGCEHFVLDFCSDGELYEVLDRADTFSDATARRYLQQIAHGLAFMHQRGFAHRDVSLENVLVDDADNCHLCDFGLATPLSSRPTQSVGKPYYMAPEVVAGRMYDPAKADVWSLGVVLFIMLTGVPLFDVASETDNRFKYLATHGLRRLVASWGFTKCFTPLAMAVLERMLTVDADARWSLEQVIEHDYVDGPGKLIPDMDGLTDTMSKLLFRRRSSRKVADVSTAEYTMSA</sequence>
<organism evidence="8 9">
    <name type="scientific">Aphanomyces stellatus</name>
    <dbReference type="NCBI Taxonomy" id="120398"/>
    <lineage>
        <taxon>Eukaryota</taxon>
        <taxon>Sar</taxon>
        <taxon>Stramenopiles</taxon>
        <taxon>Oomycota</taxon>
        <taxon>Saprolegniomycetes</taxon>
        <taxon>Saprolegniales</taxon>
        <taxon>Verrucalvaceae</taxon>
        <taxon>Aphanomyces</taxon>
    </lineage>
</organism>
<accession>A0A485KUF9</accession>
<dbReference type="GO" id="GO:0005524">
    <property type="term" value="F:ATP binding"/>
    <property type="evidence" value="ECO:0007669"/>
    <property type="project" value="UniProtKB-KW"/>
</dbReference>
<name>A0A485KUF9_9STRA</name>
<dbReference type="AlphaFoldDB" id="A0A485KUF9"/>
<dbReference type="GO" id="GO:0004674">
    <property type="term" value="F:protein serine/threonine kinase activity"/>
    <property type="evidence" value="ECO:0007669"/>
    <property type="project" value="UniProtKB-KW"/>
</dbReference>
<dbReference type="Pfam" id="PF00069">
    <property type="entry name" value="Pkinase"/>
    <property type="match status" value="1"/>
</dbReference>
<evidence type="ECO:0000256" key="4">
    <source>
        <dbReference type="ARBA" id="ARBA00022777"/>
    </source>
</evidence>